<feature type="chain" id="PRO_5045418040" evidence="5">
    <location>
        <begin position="29"/>
        <end position="261"/>
    </location>
</feature>
<keyword evidence="4" id="KW-1133">Transmembrane helix</keyword>
<gene>
    <name evidence="7" type="ORF">ACFQGR_08570</name>
</gene>
<keyword evidence="8" id="KW-1185">Reference proteome</keyword>
<dbReference type="RefSeq" id="WP_042492314.1">
    <property type="nucleotide sequence ID" value="NZ_BJDT01000001.1"/>
</dbReference>
<feature type="domain" description="NEAT" evidence="6">
    <location>
        <begin position="27"/>
        <end position="151"/>
    </location>
</feature>
<dbReference type="Proteomes" id="UP001596158">
    <property type="component" value="Unassembled WGS sequence"/>
</dbReference>
<dbReference type="PROSITE" id="PS50978">
    <property type="entry name" value="NEAT"/>
    <property type="match status" value="1"/>
</dbReference>
<proteinExistence type="predicted"/>
<keyword evidence="4" id="KW-0812">Transmembrane</keyword>
<organism evidence="7 8">
    <name type="scientific">Weissella sagaensis</name>
    <dbReference type="NCBI Taxonomy" id="2559928"/>
    <lineage>
        <taxon>Bacteria</taxon>
        <taxon>Bacillati</taxon>
        <taxon>Bacillota</taxon>
        <taxon>Bacilli</taxon>
        <taxon>Lactobacillales</taxon>
        <taxon>Lactobacillaceae</taxon>
        <taxon>Weissella</taxon>
    </lineage>
</organism>
<keyword evidence="2 5" id="KW-0732">Signal</keyword>
<dbReference type="EMBL" id="JBHSSG010000013">
    <property type="protein sequence ID" value="MFC6179427.1"/>
    <property type="molecule type" value="Genomic_DNA"/>
</dbReference>
<feature type="compositionally biased region" description="Low complexity" evidence="3">
    <location>
        <begin position="149"/>
        <end position="190"/>
    </location>
</feature>
<feature type="transmembrane region" description="Helical" evidence="4">
    <location>
        <begin position="235"/>
        <end position="257"/>
    </location>
</feature>
<evidence type="ECO:0000256" key="2">
    <source>
        <dbReference type="ARBA" id="ARBA00022729"/>
    </source>
</evidence>
<dbReference type="Pfam" id="PF05031">
    <property type="entry name" value="NEAT"/>
    <property type="match status" value="1"/>
</dbReference>
<feature type="region of interest" description="Disordered" evidence="3">
    <location>
        <begin position="149"/>
        <end position="231"/>
    </location>
</feature>
<evidence type="ECO:0000256" key="5">
    <source>
        <dbReference type="SAM" id="SignalP"/>
    </source>
</evidence>
<comment type="subcellular location">
    <subcellularLocation>
        <location evidence="1">Cell envelope</location>
    </subcellularLocation>
</comment>
<name>A0ABW1RVG0_9LACO</name>
<comment type="caution">
    <text evidence="7">The sequence shown here is derived from an EMBL/GenBank/DDBJ whole genome shotgun (WGS) entry which is preliminary data.</text>
</comment>
<keyword evidence="4" id="KW-0472">Membrane</keyword>
<protein>
    <submittedName>
        <fullName evidence="7">NEAT domain-containing protein</fullName>
    </submittedName>
</protein>
<dbReference type="Gene3D" id="2.60.40.1850">
    <property type="match status" value="1"/>
</dbReference>
<dbReference type="SUPFAM" id="SSF158911">
    <property type="entry name" value="NEAT domain-like"/>
    <property type="match status" value="1"/>
</dbReference>
<accession>A0ABW1RVG0</accession>
<dbReference type="InterPro" id="IPR006635">
    <property type="entry name" value="NEAT_dom"/>
</dbReference>
<evidence type="ECO:0000256" key="3">
    <source>
        <dbReference type="SAM" id="MobiDB-lite"/>
    </source>
</evidence>
<feature type="compositionally biased region" description="Low complexity" evidence="3">
    <location>
        <begin position="198"/>
        <end position="216"/>
    </location>
</feature>
<feature type="signal peptide" evidence="5">
    <location>
        <begin position="1"/>
        <end position="28"/>
    </location>
</feature>
<evidence type="ECO:0000256" key="1">
    <source>
        <dbReference type="ARBA" id="ARBA00004196"/>
    </source>
</evidence>
<reference evidence="8" key="1">
    <citation type="journal article" date="2019" name="Int. J. Syst. Evol. Microbiol.">
        <title>The Global Catalogue of Microorganisms (GCM) 10K type strain sequencing project: providing services to taxonomists for standard genome sequencing and annotation.</title>
        <authorList>
            <consortium name="The Broad Institute Genomics Platform"/>
            <consortium name="The Broad Institute Genome Sequencing Center for Infectious Disease"/>
            <person name="Wu L."/>
            <person name="Ma J."/>
        </authorList>
    </citation>
    <scope>NUCLEOTIDE SEQUENCE [LARGE SCALE GENOMIC DNA]</scope>
    <source>
        <strain evidence="8">CCM 8924</strain>
    </source>
</reference>
<evidence type="ECO:0000256" key="4">
    <source>
        <dbReference type="SAM" id="Phobius"/>
    </source>
</evidence>
<dbReference type="InterPro" id="IPR037250">
    <property type="entry name" value="NEAT_dom_sf"/>
</dbReference>
<evidence type="ECO:0000313" key="8">
    <source>
        <dbReference type="Proteomes" id="UP001596158"/>
    </source>
</evidence>
<dbReference type="SMART" id="SM00725">
    <property type="entry name" value="NEAT"/>
    <property type="match status" value="1"/>
</dbReference>
<evidence type="ECO:0000259" key="6">
    <source>
        <dbReference type="PROSITE" id="PS50978"/>
    </source>
</evidence>
<dbReference type="CDD" id="cd06920">
    <property type="entry name" value="NEAT"/>
    <property type="match status" value="1"/>
</dbReference>
<evidence type="ECO:0000313" key="7">
    <source>
        <dbReference type="EMBL" id="MFC6179427.1"/>
    </source>
</evidence>
<sequence length="261" mass="27133">MINNKSLRSLLGLFAMIFCMFGMQTAVHAESYNVPMQVLENGSSNTSYAAAYFSHAATVTPNGNNTYTVTSTVTTGKDLGNYPVQVLNIDGAGANVSRSQSGNSQTITYSFVTSNLSARHNAAIKVDVNSINYHHNYIVGLVLDASKVPAPAASSSSTPASTSSQQATSSQQSNSSVAVSSASESVPSSTTQNDADATNTSVANSKSSSSAKVTSKSKTKTQVAKEKHEDKGKQLPVVAIVGGGLVLGIILGLVFNLKKKK</sequence>